<dbReference type="EMBL" id="JASCZI010242811">
    <property type="protein sequence ID" value="MED6212099.1"/>
    <property type="molecule type" value="Genomic_DNA"/>
</dbReference>
<proteinExistence type="predicted"/>
<feature type="region of interest" description="Disordered" evidence="1">
    <location>
        <begin position="91"/>
        <end position="139"/>
    </location>
</feature>
<reference evidence="2 3" key="1">
    <citation type="journal article" date="2023" name="Plants (Basel)">
        <title>Bridging the Gap: Combining Genomics and Transcriptomics Approaches to Understand Stylosanthes scabra, an Orphan Legume from the Brazilian Caatinga.</title>
        <authorList>
            <person name="Ferreira-Neto J.R.C."/>
            <person name="da Silva M.D."/>
            <person name="Binneck E."/>
            <person name="de Melo N.F."/>
            <person name="da Silva R.H."/>
            <person name="de Melo A.L.T.M."/>
            <person name="Pandolfi V."/>
            <person name="Bustamante F.O."/>
            <person name="Brasileiro-Vidal A.C."/>
            <person name="Benko-Iseppon A.M."/>
        </authorList>
    </citation>
    <scope>NUCLEOTIDE SEQUENCE [LARGE SCALE GENOMIC DNA]</scope>
    <source>
        <tissue evidence="2">Leaves</tissue>
    </source>
</reference>
<evidence type="ECO:0000313" key="3">
    <source>
        <dbReference type="Proteomes" id="UP001341840"/>
    </source>
</evidence>
<evidence type="ECO:0000313" key="2">
    <source>
        <dbReference type="EMBL" id="MED6212099.1"/>
    </source>
</evidence>
<evidence type="ECO:0000256" key="1">
    <source>
        <dbReference type="SAM" id="MobiDB-lite"/>
    </source>
</evidence>
<organism evidence="2 3">
    <name type="scientific">Stylosanthes scabra</name>
    <dbReference type="NCBI Taxonomy" id="79078"/>
    <lineage>
        <taxon>Eukaryota</taxon>
        <taxon>Viridiplantae</taxon>
        <taxon>Streptophyta</taxon>
        <taxon>Embryophyta</taxon>
        <taxon>Tracheophyta</taxon>
        <taxon>Spermatophyta</taxon>
        <taxon>Magnoliopsida</taxon>
        <taxon>eudicotyledons</taxon>
        <taxon>Gunneridae</taxon>
        <taxon>Pentapetalae</taxon>
        <taxon>rosids</taxon>
        <taxon>fabids</taxon>
        <taxon>Fabales</taxon>
        <taxon>Fabaceae</taxon>
        <taxon>Papilionoideae</taxon>
        <taxon>50 kb inversion clade</taxon>
        <taxon>dalbergioids sensu lato</taxon>
        <taxon>Dalbergieae</taxon>
        <taxon>Pterocarpus clade</taxon>
        <taxon>Stylosanthes</taxon>
    </lineage>
</organism>
<keyword evidence="3" id="KW-1185">Reference proteome</keyword>
<protein>
    <submittedName>
        <fullName evidence="2">Uncharacterized protein</fullName>
    </submittedName>
</protein>
<feature type="compositionally biased region" description="Low complexity" evidence="1">
    <location>
        <begin position="115"/>
        <end position="126"/>
    </location>
</feature>
<name>A0ABU6YS26_9FABA</name>
<sequence length="139" mass="14206">MGAGTGPFVVLHDEGAALGLASASALGRGTGSPETLYNQGWAPHILIPNTQHSTILSPLFFLPNIFVMDQPQPLVGRIPAGLSVATTPVRIAKPPAPETEAAMGHSESEEDDLDYATSTASSSDAQEGGEGGAETQPAN</sequence>
<comment type="caution">
    <text evidence="2">The sequence shown here is derived from an EMBL/GenBank/DDBJ whole genome shotgun (WGS) entry which is preliminary data.</text>
</comment>
<accession>A0ABU6YS26</accession>
<gene>
    <name evidence="2" type="ORF">PIB30_080091</name>
</gene>
<dbReference type="Proteomes" id="UP001341840">
    <property type="component" value="Unassembled WGS sequence"/>
</dbReference>